<keyword evidence="3" id="KW-0349">Heme</keyword>
<protein>
    <submittedName>
        <fullName evidence="8">Cytochrome P450</fullName>
    </submittedName>
</protein>
<proteinExistence type="inferred from homology"/>
<comment type="caution">
    <text evidence="8">The sequence shown here is derived from an EMBL/GenBank/DDBJ whole genome shotgun (WGS) entry which is preliminary data.</text>
</comment>
<dbReference type="PANTHER" id="PTHR24305:SF237">
    <property type="entry name" value="CYTOCHROME P450 MONOOXYGENASE ATNE-RELATED"/>
    <property type="match status" value="1"/>
</dbReference>
<evidence type="ECO:0000256" key="4">
    <source>
        <dbReference type="ARBA" id="ARBA00022723"/>
    </source>
</evidence>
<evidence type="ECO:0000256" key="7">
    <source>
        <dbReference type="ARBA" id="ARBA00023033"/>
    </source>
</evidence>
<comment type="cofactor">
    <cofactor evidence="1">
        <name>heme</name>
        <dbReference type="ChEBI" id="CHEBI:30413"/>
    </cofactor>
</comment>
<evidence type="ECO:0000256" key="2">
    <source>
        <dbReference type="ARBA" id="ARBA00010617"/>
    </source>
</evidence>
<dbReference type="Gene3D" id="1.10.630.10">
    <property type="entry name" value="Cytochrome P450"/>
    <property type="match status" value="2"/>
</dbReference>
<keyword evidence="9" id="KW-1185">Reference proteome</keyword>
<name>A0ABR4IRS9_9EURO</name>
<keyword evidence="6" id="KW-0408">Iron</keyword>
<evidence type="ECO:0000256" key="6">
    <source>
        <dbReference type="ARBA" id="ARBA00023004"/>
    </source>
</evidence>
<sequence length="261" mass="28909">MQSSFNRDPAARNPQFGHSPWLKSRVLLKPRGLDWVFGVLTHPYIRFPSQLCVTVASAAARLRKRRAKYRPEGHALPSPQCQDPQTGLPGYKREALDELLALTIAGSDTSSMIMGGFFFYIVRSPRAYQKLVHEIQATFTSVDKIRGGERLVSCQYLRACVDEESGATASDVAKARSSCFPFTAGTTSCTGKNLALLELYTVIASTLWQHYARLLPEDTSGTPVEGEKARGWGGKNPNTFQVTGSYISIRDGPMVQFRKRT</sequence>
<dbReference type="Proteomes" id="UP001610335">
    <property type="component" value="Unassembled WGS sequence"/>
</dbReference>
<keyword evidence="7" id="KW-0503">Monooxygenase</keyword>
<gene>
    <name evidence="8" type="ORF">BDW59DRAFT_17822</name>
</gene>
<reference evidence="8 9" key="1">
    <citation type="submission" date="2024-07" db="EMBL/GenBank/DDBJ databases">
        <title>Section-level genome sequencing and comparative genomics of Aspergillus sections Usti and Cavernicolus.</title>
        <authorList>
            <consortium name="Lawrence Berkeley National Laboratory"/>
            <person name="Nybo J.L."/>
            <person name="Vesth T.C."/>
            <person name="Theobald S."/>
            <person name="Frisvad J.C."/>
            <person name="Larsen T.O."/>
            <person name="Kjaerboelling I."/>
            <person name="Rothschild-Mancinelli K."/>
            <person name="Lyhne E.K."/>
            <person name="Kogle M.E."/>
            <person name="Barry K."/>
            <person name="Clum A."/>
            <person name="Na H."/>
            <person name="Ledsgaard L."/>
            <person name="Lin J."/>
            <person name="Lipzen A."/>
            <person name="Kuo A."/>
            <person name="Riley R."/>
            <person name="Mondo S."/>
            <person name="LaButti K."/>
            <person name="Haridas S."/>
            <person name="Pangalinan J."/>
            <person name="Salamov A.A."/>
            <person name="Simmons B.A."/>
            <person name="Magnuson J.K."/>
            <person name="Chen J."/>
            <person name="Drula E."/>
            <person name="Henrissat B."/>
            <person name="Wiebenga A."/>
            <person name="Lubbers R.J."/>
            <person name="Gomes A.C."/>
            <person name="Makela M.R."/>
            <person name="Stajich J."/>
            <person name="Grigoriev I.V."/>
            <person name="Mortensen U.H."/>
            <person name="De vries R.P."/>
            <person name="Baker S.E."/>
            <person name="Andersen M.R."/>
        </authorList>
    </citation>
    <scope>NUCLEOTIDE SEQUENCE [LARGE SCALE GENOMIC DNA]</scope>
    <source>
        <strain evidence="8 9">CBS 600.67</strain>
    </source>
</reference>
<evidence type="ECO:0000313" key="8">
    <source>
        <dbReference type="EMBL" id="KAL2830465.1"/>
    </source>
</evidence>
<evidence type="ECO:0000256" key="5">
    <source>
        <dbReference type="ARBA" id="ARBA00023002"/>
    </source>
</evidence>
<organism evidence="8 9">
    <name type="scientific">Aspergillus cavernicola</name>
    <dbReference type="NCBI Taxonomy" id="176166"/>
    <lineage>
        <taxon>Eukaryota</taxon>
        <taxon>Fungi</taxon>
        <taxon>Dikarya</taxon>
        <taxon>Ascomycota</taxon>
        <taxon>Pezizomycotina</taxon>
        <taxon>Eurotiomycetes</taxon>
        <taxon>Eurotiomycetidae</taxon>
        <taxon>Eurotiales</taxon>
        <taxon>Aspergillaceae</taxon>
        <taxon>Aspergillus</taxon>
        <taxon>Aspergillus subgen. Nidulantes</taxon>
    </lineage>
</organism>
<dbReference type="InterPro" id="IPR050121">
    <property type="entry name" value="Cytochrome_P450_monoxygenase"/>
</dbReference>
<evidence type="ECO:0000256" key="3">
    <source>
        <dbReference type="ARBA" id="ARBA00022617"/>
    </source>
</evidence>
<dbReference type="InterPro" id="IPR036396">
    <property type="entry name" value="Cyt_P450_sf"/>
</dbReference>
<accession>A0ABR4IRS9</accession>
<dbReference type="SUPFAM" id="SSF48264">
    <property type="entry name" value="Cytochrome P450"/>
    <property type="match status" value="1"/>
</dbReference>
<evidence type="ECO:0000313" key="9">
    <source>
        <dbReference type="Proteomes" id="UP001610335"/>
    </source>
</evidence>
<keyword evidence="4" id="KW-0479">Metal-binding</keyword>
<evidence type="ECO:0000256" key="1">
    <source>
        <dbReference type="ARBA" id="ARBA00001971"/>
    </source>
</evidence>
<keyword evidence="5" id="KW-0560">Oxidoreductase</keyword>
<dbReference type="PANTHER" id="PTHR24305">
    <property type="entry name" value="CYTOCHROME P450"/>
    <property type="match status" value="1"/>
</dbReference>
<comment type="similarity">
    <text evidence="2">Belongs to the cytochrome P450 family.</text>
</comment>
<dbReference type="EMBL" id="JBFXLS010000012">
    <property type="protein sequence ID" value="KAL2830465.1"/>
    <property type="molecule type" value="Genomic_DNA"/>
</dbReference>